<dbReference type="OrthoDB" id="16464at2759"/>
<dbReference type="EMBL" id="WHVB01000010">
    <property type="protein sequence ID" value="KAF8479219.1"/>
    <property type="molecule type" value="Genomic_DNA"/>
</dbReference>
<comment type="caution">
    <text evidence="1">The sequence shown here is derived from an EMBL/GenBank/DDBJ whole genome shotgun (WGS) entry which is preliminary data.</text>
</comment>
<dbReference type="InterPro" id="IPR036291">
    <property type="entry name" value="NAD(P)-bd_dom_sf"/>
</dbReference>
<gene>
    <name evidence="1" type="ORF">DFH94DRAFT_799385</name>
</gene>
<dbReference type="SUPFAM" id="SSF51735">
    <property type="entry name" value="NAD(P)-binding Rossmann-fold domains"/>
    <property type="match status" value="1"/>
</dbReference>
<proteinExistence type="predicted"/>
<evidence type="ECO:0000313" key="2">
    <source>
        <dbReference type="Proteomes" id="UP000759537"/>
    </source>
</evidence>
<reference evidence="1" key="1">
    <citation type="submission" date="2019-10" db="EMBL/GenBank/DDBJ databases">
        <authorList>
            <consortium name="DOE Joint Genome Institute"/>
            <person name="Kuo A."/>
            <person name="Miyauchi S."/>
            <person name="Kiss E."/>
            <person name="Drula E."/>
            <person name="Kohler A."/>
            <person name="Sanchez-Garcia M."/>
            <person name="Andreopoulos B."/>
            <person name="Barry K.W."/>
            <person name="Bonito G."/>
            <person name="Buee M."/>
            <person name="Carver A."/>
            <person name="Chen C."/>
            <person name="Cichocki N."/>
            <person name="Clum A."/>
            <person name="Culley D."/>
            <person name="Crous P.W."/>
            <person name="Fauchery L."/>
            <person name="Girlanda M."/>
            <person name="Hayes R."/>
            <person name="Keri Z."/>
            <person name="LaButti K."/>
            <person name="Lipzen A."/>
            <person name="Lombard V."/>
            <person name="Magnuson J."/>
            <person name="Maillard F."/>
            <person name="Morin E."/>
            <person name="Murat C."/>
            <person name="Nolan M."/>
            <person name="Ohm R."/>
            <person name="Pangilinan J."/>
            <person name="Pereira M."/>
            <person name="Perotto S."/>
            <person name="Peter M."/>
            <person name="Riley R."/>
            <person name="Sitrit Y."/>
            <person name="Stielow B."/>
            <person name="Szollosi G."/>
            <person name="Zifcakova L."/>
            <person name="Stursova M."/>
            <person name="Spatafora J.W."/>
            <person name="Tedersoo L."/>
            <person name="Vaario L.-M."/>
            <person name="Yamada A."/>
            <person name="Yan M."/>
            <person name="Wang P."/>
            <person name="Xu J."/>
            <person name="Bruns T."/>
            <person name="Baldrian P."/>
            <person name="Vilgalys R."/>
            <person name="Henrissat B."/>
            <person name="Grigoriev I.V."/>
            <person name="Hibbett D."/>
            <person name="Nagy L.G."/>
            <person name="Martin F.M."/>
        </authorList>
    </citation>
    <scope>NUCLEOTIDE SEQUENCE</scope>
    <source>
        <strain evidence="1">Prilba</strain>
    </source>
</reference>
<organism evidence="1 2">
    <name type="scientific">Russula ochroleuca</name>
    <dbReference type="NCBI Taxonomy" id="152965"/>
    <lineage>
        <taxon>Eukaryota</taxon>
        <taxon>Fungi</taxon>
        <taxon>Dikarya</taxon>
        <taxon>Basidiomycota</taxon>
        <taxon>Agaricomycotina</taxon>
        <taxon>Agaricomycetes</taxon>
        <taxon>Russulales</taxon>
        <taxon>Russulaceae</taxon>
        <taxon>Russula</taxon>
    </lineage>
</organism>
<reference evidence="1" key="2">
    <citation type="journal article" date="2020" name="Nat. Commun.">
        <title>Large-scale genome sequencing of mycorrhizal fungi provides insights into the early evolution of symbiotic traits.</title>
        <authorList>
            <person name="Miyauchi S."/>
            <person name="Kiss E."/>
            <person name="Kuo A."/>
            <person name="Drula E."/>
            <person name="Kohler A."/>
            <person name="Sanchez-Garcia M."/>
            <person name="Morin E."/>
            <person name="Andreopoulos B."/>
            <person name="Barry K.W."/>
            <person name="Bonito G."/>
            <person name="Buee M."/>
            <person name="Carver A."/>
            <person name="Chen C."/>
            <person name="Cichocki N."/>
            <person name="Clum A."/>
            <person name="Culley D."/>
            <person name="Crous P.W."/>
            <person name="Fauchery L."/>
            <person name="Girlanda M."/>
            <person name="Hayes R.D."/>
            <person name="Keri Z."/>
            <person name="LaButti K."/>
            <person name="Lipzen A."/>
            <person name="Lombard V."/>
            <person name="Magnuson J."/>
            <person name="Maillard F."/>
            <person name="Murat C."/>
            <person name="Nolan M."/>
            <person name="Ohm R.A."/>
            <person name="Pangilinan J."/>
            <person name="Pereira M.F."/>
            <person name="Perotto S."/>
            <person name="Peter M."/>
            <person name="Pfister S."/>
            <person name="Riley R."/>
            <person name="Sitrit Y."/>
            <person name="Stielow J.B."/>
            <person name="Szollosi G."/>
            <person name="Zifcakova L."/>
            <person name="Stursova M."/>
            <person name="Spatafora J.W."/>
            <person name="Tedersoo L."/>
            <person name="Vaario L.M."/>
            <person name="Yamada A."/>
            <person name="Yan M."/>
            <person name="Wang P."/>
            <person name="Xu J."/>
            <person name="Bruns T."/>
            <person name="Baldrian P."/>
            <person name="Vilgalys R."/>
            <person name="Dunand C."/>
            <person name="Henrissat B."/>
            <person name="Grigoriev I.V."/>
            <person name="Hibbett D."/>
            <person name="Nagy L.G."/>
            <person name="Martin F.M."/>
        </authorList>
    </citation>
    <scope>NUCLEOTIDE SEQUENCE</scope>
    <source>
        <strain evidence="1">Prilba</strain>
    </source>
</reference>
<dbReference type="Proteomes" id="UP000759537">
    <property type="component" value="Unassembled WGS sequence"/>
</dbReference>
<protein>
    <submittedName>
        <fullName evidence="1">NAD-P-binding protein</fullName>
    </submittedName>
</protein>
<evidence type="ECO:0000313" key="1">
    <source>
        <dbReference type="EMBL" id="KAF8479219.1"/>
    </source>
</evidence>
<sequence>MSQKPSAIIFGGVNTCSRELTNFLVPPEGEALVSNLRIVDKYSVEPPTTYLGPEFPRVLAKDNVEYRQANLTVPTIVSSAFDPPAGQDPYSLVFDLTGEVAHDRPEKIQINHTCNVARLIGEEAARRNVKAYVRLQQPWYEVPDKGLHEEKEDIKPHGVIGTWWHESLRILGAVEGLNLVILRIGLVYGPYIDFGLMTNVLTVAAVYGYMKKPMKSLWSPGHNAMHTVHSEDVAGGLWAAAEWMSRVGRDEALELAGEEIYWRNDKSKVSEVTGMPPSEKKVIAPLFNLTDDNGTTLDKAGKTMTGIFGTTFEYHNFVTSAMLRFRLEDVVEDINDTHMSTWAEMLTRSDPPVTLTPFTAYMNTFSLSKHTVAFSNKKIQRIIGYHLRRPSMTADVLYEIVDKWKAEGIWPTIRNESEAAV</sequence>
<keyword evidence="2" id="KW-1185">Reference proteome</keyword>
<dbReference type="AlphaFoldDB" id="A0A9P5MUY3"/>
<accession>A0A9P5MUY3</accession>
<dbReference type="Gene3D" id="3.40.50.720">
    <property type="entry name" value="NAD(P)-binding Rossmann-like Domain"/>
    <property type="match status" value="1"/>
</dbReference>
<name>A0A9P5MUY3_9AGAM</name>